<organism evidence="2 3">
    <name type="scientific">Nocardioides aestuarii</name>
    <dbReference type="NCBI Taxonomy" id="252231"/>
    <lineage>
        <taxon>Bacteria</taxon>
        <taxon>Bacillati</taxon>
        <taxon>Actinomycetota</taxon>
        <taxon>Actinomycetes</taxon>
        <taxon>Propionibacteriales</taxon>
        <taxon>Nocardioidaceae</taxon>
        <taxon>Nocardioides</taxon>
    </lineage>
</organism>
<proteinExistence type="predicted"/>
<sequence length="269" mass="28891">MTTLMGSTTAGTPAPSSSDLLLRKPFSWTEDATYVTLPMVRTHRSEALEALLQHSLSVVSRVEAELARDQHLRFAARAQEAVAAASSAASRAASTAAGVLTRSRAAKPHAVGTDRCVHPGTEALDQLQGWLNMPLDDIVAVVGLSPSTRAFWRRNPTAAVRPGKAGRLLRFRTSVGLLVGAVGAEEARHVLHDERWLEPLDEARLVALEARVRRQLAPEPPIAPAGLANLSRQQLLAAVTDRDGEVVQRQLESSRDGEFVGPVQEDDAG</sequence>
<evidence type="ECO:0008006" key="4">
    <source>
        <dbReference type="Google" id="ProtNLM"/>
    </source>
</evidence>
<reference evidence="3" key="1">
    <citation type="journal article" date="2019" name="Int. J. Syst. Evol. Microbiol.">
        <title>The Global Catalogue of Microorganisms (GCM) 10K type strain sequencing project: providing services to taxonomists for standard genome sequencing and annotation.</title>
        <authorList>
            <consortium name="The Broad Institute Genomics Platform"/>
            <consortium name="The Broad Institute Genome Sequencing Center for Infectious Disease"/>
            <person name="Wu L."/>
            <person name="Ma J."/>
        </authorList>
    </citation>
    <scope>NUCLEOTIDE SEQUENCE [LARGE SCALE GENOMIC DNA]</scope>
    <source>
        <strain evidence="3">CGMCC 1.12477</strain>
    </source>
</reference>
<evidence type="ECO:0000256" key="1">
    <source>
        <dbReference type="SAM" id="MobiDB-lite"/>
    </source>
</evidence>
<gene>
    <name evidence="2" type="ORF">ACFSDE_07835</name>
</gene>
<dbReference type="EMBL" id="JBHUGD010000003">
    <property type="protein sequence ID" value="MFD1946697.1"/>
    <property type="molecule type" value="Genomic_DNA"/>
</dbReference>
<evidence type="ECO:0000313" key="2">
    <source>
        <dbReference type="EMBL" id="MFD1946697.1"/>
    </source>
</evidence>
<accession>A0ABW4TJ59</accession>
<keyword evidence="3" id="KW-1185">Reference proteome</keyword>
<evidence type="ECO:0000313" key="3">
    <source>
        <dbReference type="Proteomes" id="UP001597351"/>
    </source>
</evidence>
<name>A0ABW4TJ59_9ACTN</name>
<feature type="region of interest" description="Disordered" evidence="1">
    <location>
        <begin position="250"/>
        <end position="269"/>
    </location>
</feature>
<comment type="caution">
    <text evidence="2">The sequence shown here is derived from an EMBL/GenBank/DDBJ whole genome shotgun (WGS) entry which is preliminary data.</text>
</comment>
<dbReference type="Proteomes" id="UP001597351">
    <property type="component" value="Unassembled WGS sequence"/>
</dbReference>
<protein>
    <recommendedName>
        <fullName evidence="4">DNA-binding protein</fullName>
    </recommendedName>
</protein>
<dbReference type="RefSeq" id="WP_343917090.1">
    <property type="nucleotide sequence ID" value="NZ_BAAAJT010000002.1"/>
</dbReference>